<proteinExistence type="predicted"/>
<sequence length="124" mass="14353">MSGKRIPPYAKEQILMLSKKGKNYSEISRELELYGCPVSRQTISAFVKHSINERTDLKPAVKERKCKRVLKIEHFEYIDNEMAKNDKLCAVGRIKRGPKYCQLVKEKDKDKEKVEVPDAGKKIN</sequence>
<dbReference type="OrthoDB" id="4843387at2759"/>
<comment type="caution">
    <text evidence="1">The sequence shown here is derived from an EMBL/GenBank/DDBJ whole genome shotgun (WGS) entry which is preliminary data.</text>
</comment>
<gene>
    <name evidence="1" type="ORF">PACLA_8A042634</name>
</gene>
<evidence type="ECO:0000313" key="1">
    <source>
        <dbReference type="EMBL" id="CAB4005631.1"/>
    </source>
</evidence>
<protein>
    <submittedName>
        <fullName evidence="1">Uncharacterized protein</fullName>
    </submittedName>
</protein>
<dbReference type="Proteomes" id="UP001152795">
    <property type="component" value="Unassembled WGS sequence"/>
</dbReference>
<name>A0A7D9IEB7_PARCT</name>
<reference evidence="1" key="1">
    <citation type="submission" date="2020-04" db="EMBL/GenBank/DDBJ databases">
        <authorList>
            <person name="Alioto T."/>
            <person name="Alioto T."/>
            <person name="Gomez Garrido J."/>
        </authorList>
    </citation>
    <scope>NUCLEOTIDE SEQUENCE</scope>
    <source>
        <strain evidence="1">A484AB</strain>
    </source>
</reference>
<keyword evidence="2" id="KW-1185">Reference proteome</keyword>
<dbReference type="EMBL" id="CACRXK020005255">
    <property type="protein sequence ID" value="CAB4005631.1"/>
    <property type="molecule type" value="Genomic_DNA"/>
</dbReference>
<evidence type="ECO:0000313" key="2">
    <source>
        <dbReference type="Proteomes" id="UP001152795"/>
    </source>
</evidence>
<accession>A0A7D9IEB7</accession>
<organism evidence="1 2">
    <name type="scientific">Paramuricea clavata</name>
    <name type="common">Red gorgonian</name>
    <name type="synonym">Violescent sea-whip</name>
    <dbReference type="NCBI Taxonomy" id="317549"/>
    <lineage>
        <taxon>Eukaryota</taxon>
        <taxon>Metazoa</taxon>
        <taxon>Cnidaria</taxon>
        <taxon>Anthozoa</taxon>
        <taxon>Octocorallia</taxon>
        <taxon>Malacalcyonacea</taxon>
        <taxon>Plexauridae</taxon>
        <taxon>Paramuricea</taxon>
    </lineage>
</organism>
<dbReference type="AlphaFoldDB" id="A0A7D9IEB7"/>